<protein>
    <submittedName>
        <fullName evidence="1">Basic helix-loop-helix (BHLH) DNA-binding superfamily protein</fullName>
    </submittedName>
</protein>
<organism evidence="1 2">
    <name type="scientific">Melia azedarach</name>
    <name type="common">Chinaberry tree</name>
    <dbReference type="NCBI Taxonomy" id="155640"/>
    <lineage>
        <taxon>Eukaryota</taxon>
        <taxon>Viridiplantae</taxon>
        <taxon>Streptophyta</taxon>
        <taxon>Embryophyta</taxon>
        <taxon>Tracheophyta</taxon>
        <taxon>Spermatophyta</taxon>
        <taxon>Magnoliopsida</taxon>
        <taxon>eudicotyledons</taxon>
        <taxon>Gunneridae</taxon>
        <taxon>Pentapetalae</taxon>
        <taxon>rosids</taxon>
        <taxon>malvids</taxon>
        <taxon>Sapindales</taxon>
        <taxon>Meliaceae</taxon>
        <taxon>Melia</taxon>
    </lineage>
</organism>
<gene>
    <name evidence="1" type="ORF">OWV82_011759</name>
</gene>
<reference evidence="1 2" key="1">
    <citation type="journal article" date="2023" name="Science">
        <title>Complex scaffold remodeling in plant triterpene biosynthesis.</title>
        <authorList>
            <person name="De La Pena R."/>
            <person name="Hodgson H."/>
            <person name="Liu J.C."/>
            <person name="Stephenson M.J."/>
            <person name="Martin A.C."/>
            <person name="Owen C."/>
            <person name="Harkess A."/>
            <person name="Leebens-Mack J."/>
            <person name="Jimenez L.E."/>
            <person name="Osbourn A."/>
            <person name="Sattely E.S."/>
        </authorList>
    </citation>
    <scope>NUCLEOTIDE SEQUENCE [LARGE SCALE GENOMIC DNA]</scope>
    <source>
        <strain evidence="2">cv. JPN11</strain>
        <tissue evidence="1">Leaf</tissue>
    </source>
</reference>
<evidence type="ECO:0000313" key="2">
    <source>
        <dbReference type="Proteomes" id="UP001164539"/>
    </source>
</evidence>
<dbReference type="EMBL" id="CM051399">
    <property type="protein sequence ID" value="KAJ4716788.1"/>
    <property type="molecule type" value="Genomic_DNA"/>
</dbReference>
<evidence type="ECO:0000313" key="1">
    <source>
        <dbReference type="EMBL" id="KAJ4716788.1"/>
    </source>
</evidence>
<dbReference type="Proteomes" id="UP001164539">
    <property type="component" value="Chromosome 6"/>
</dbReference>
<keyword evidence="2" id="KW-1185">Reference proteome</keyword>
<proteinExistence type="predicted"/>
<accession>A0ACC1Y042</accession>
<keyword evidence="1" id="KW-0238">DNA-binding</keyword>
<name>A0ACC1Y042_MELAZ</name>
<sequence length="921" mass="107861">MLIEMELEEVCKELDEARAEIKKLKAECQIKTELSNSLQKAHNEQLLKFEEAQWQIEKLVQELDAKSELFSEMRHMLKDLKSGLHEKEFSLRHFSSTNEKLRADSREKLHKLEAENRELVLALDEIIEKSKELQQKLSTSNKGSVCLVSEKKFLEAEQKVQSLKKLSEGDDVILKLENNRDIQEQLKCKAEQFQHLEEAHRRLQEQLRSREEEWEKHKSTMLEEISSLQMSLDSQTSISDSLQNQLEICNQVLAHQESVRRILENQVSEFKLSCKNEYNEEKSRMESLTAQRDKELAELRNLLVNKEAHFRELEIRVKHLDQENKELAESLRELEKSKIGNAGAASLQTELYNKLKEFKQVHSNCCTRFKAKECEWSSEMEKMKDDITSYKSELKGKEKQMEELHLELANLHSTVDVLNNEFSVLLMVIKSEFSEAYSRLLNAKAEVEQCSKQKEEKISFLTEQLKMKNEALNRSQYHVEQEHEKVITLLKRVESLNGKDQQRILLMEEPERHKKMLQEMCECQFYLKEQVLQMENAVKSDRKEIYDTLEEAEFKLAEIIREGHRLEVEWRKRNSTVESLKVFSGQNKDMRKQIETSLLVQPETEQTLKQEKECLLSFVKDQDKSIDNLKLSQEPKIAETEVVEALITDKENLLCIFDEKDNYKDTLHSDIFWLMEDSIRRESEVEICASLDAAEAFQKEHDRLLKILNAKEQSIRDLFVLVMSVEKDFTHARTSYFSEITEMQVQINAIVEALNNDVHQRKLEVEEKNMVIAGLEKEVSSLCQKLQAMIEAKKMETKQLMNQFQNEKMRMKALVEELEIDKGVLLQDIMKLSSEKENILVLIEEFYDHLTEISIEDAKLMKLLQRKIQSCEEETVSLIEMIAGDELGDSSKRNNNCSFTLPTIKPEKHADERSALKELNI</sequence>
<comment type="caution">
    <text evidence="1">The sequence shown here is derived from an EMBL/GenBank/DDBJ whole genome shotgun (WGS) entry which is preliminary data.</text>
</comment>